<evidence type="ECO:0000313" key="18">
    <source>
        <dbReference type="Proteomes" id="UP000521676"/>
    </source>
</evidence>
<feature type="binding site" evidence="9 12">
    <location>
        <begin position="161"/>
        <end position="162"/>
    </location>
    <ligand>
        <name>substrate</name>
    </ligand>
</feature>
<dbReference type="RefSeq" id="WP_341468988.1">
    <property type="nucleotide sequence ID" value="NZ_CP128399.1"/>
</dbReference>
<evidence type="ECO:0000313" key="19">
    <source>
        <dbReference type="Proteomes" id="UP001431572"/>
    </source>
</evidence>
<proteinExistence type="inferred from homology"/>
<gene>
    <name evidence="9 17" type="primary">gpmI</name>
    <name evidence="16" type="ORF">HXX08_04975</name>
    <name evidence="17" type="ORF">OZ401_000343</name>
</gene>
<evidence type="ECO:0000256" key="4">
    <source>
        <dbReference type="ARBA" id="ARBA00008819"/>
    </source>
</evidence>
<dbReference type="Proteomes" id="UP001431572">
    <property type="component" value="Chromosome 1"/>
</dbReference>
<feature type="binding site" evidence="9 13">
    <location>
        <position position="481"/>
    </location>
    <ligand>
        <name>Mn(2+)</name>
        <dbReference type="ChEBI" id="CHEBI:29035"/>
        <label>1</label>
    </ligand>
</feature>
<dbReference type="Proteomes" id="UP000521676">
    <property type="component" value="Unassembled WGS sequence"/>
</dbReference>
<dbReference type="PANTHER" id="PTHR31637:SF0">
    <property type="entry name" value="2,3-BISPHOSPHOGLYCERATE-INDEPENDENT PHOSPHOGLYCERATE MUTASE"/>
    <property type="match status" value="1"/>
</dbReference>
<dbReference type="Gene3D" id="3.40.720.10">
    <property type="entry name" value="Alkaline Phosphatase, subunit A"/>
    <property type="match status" value="1"/>
</dbReference>
<evidence type="ECO:0000313" key="16">
    <source>
        <dbReference type="EMBL" id="NWJ45216.1"/>
    </source>
</evidence>
<evidence type="ECO:0000256" key="11">
    <source>
        <dbReference type="PIRSR" id="PIRSR001492-1"/>
    </source>
</evidence>
<evidence type="ECO:0000256" key="8">
    <source>
        <dbReference type="ARBA" id="ARBA00023235"/>
    </source>
</evidence>
<evidence type="ECO:0000256" key="9">
    <source>
        <dbReference type="HAMAP-Rule" id="MF_01038"/>
    </source>
</evidence>
<comment type="subunit">
    <text evidence="9">Monomer.</text>
</comment>
<feature type="binding site" evidence="9 13">
    <location>
        <position position="462"/>
    </location>
    <ligand>
        <name>Mn(2+)</name>
        <dbReference type="ChEBI" id="CHEBI:29035"/>
        <label>2</label>
    </ligand>
</feature>
<evidence type="ECO:0000256" key="13">
    <source>
        <dbReference type="PIRSR" id="PIRSR001492-3"/>
    </source>
</evidence>
<evidence type="ECO:0000313" key="17">
    <source>
        <dbReference type="EMBL" id="WJW67092.1"/>
    </source>
</evidence>
<reference evidence="16 18" key="1">
    <citation type="submission" date="2020-06" db="EMBL/GenBank/DDBJ databases">
        <title>Anoxygenic phototrophic Chloroflexota member uses a Type I reaction center.</title>
        <authorList>
            <person name="Tsuji J.M."/>
            <person name="Shaw N.A."/>
            <person name="Nagashima S."/>
            <person name="Venkiteswaran J."/>
            <person name="Schiff S.L."/>
            <person name="Hanada S."/>
            <person name="Tank M."/>
            <person name="Neufeld J.D."/>
        </authorList>
    </citation>
    <scope>NUCLEOTIDE SEQUENCE [LARGE SCALE GENOMIC DNA]</scope>
    <source>
        <strain evidence="16">L227-S17</strain>
    </source>
</reference>
<keyword evidence="6 9" id="KW-0324">Glycolysis</keyword>
<dbReference type="SUPFAM" id="SSF64158">
    <property type="entry name" value="2,3-Bisphosphoglycerate-independent phosphoglycerate mutase, substrate-binding domain"/>
    <property type="match status" value="1"/>
</dbReference>
<keyword evidence="8 9" id="KW-0413">Isomerase</keyword>
<evidence type="ECO:0000256" key="2">
    <source>
        <dbReference type="ARBA" id="ARBA00002315"/>
    </source>
</evidence>
<comment type="pathway">
    <text evidence="3 9">Carbohydrate degradation; glycolysis; pyruvate from D-glyceraldehyde 3-phosphate: step 3/5.</text>
</comment>
<dbReference type="HAMAP" id="MF_01038">
    <property type="entry name" value="GpmI"/>
    <property type="match status" value="1"/>
</dbReference>
<dbReference type="SUPFAM" id="SSF53649">
    <property type="entry name" value="Alkaline phosphatase-like"/>
    <property type="match status" value="1"/>
</dbReference>
<dbReference type="InterPro" id="IPR005995">
    <property type="entry name" value="Pgm_bpd_ind"/>
</dbReference>
<evidence type="ECO:0000259" key="14">
    <source>
        <dbReference type="Pfam" id="PF01676"/>
    </source>
</evidence>
<accession>A0A8T7M2E2</accession>
<sequence length="536" mass="59460">MSTIKEQNRPKPVVLLVMDGWGYREEREGNAVLGHTPHLERYWETYPHTFLHTSGEAVGLPDGQMGNSEVGHMNLGAGFIVYQQLVRINKDIRTGAFYKIPALVGAVEHAKKNNSNLHLMGLIGPGGVHAYSEHLFALLKLAQEGGLPSERVFVHCFMDGRDTAPTSGRSFVEEVESQLKVFGGRIATVSGRYYAMDRDNRWERVKRAYLALTKGEGNFANSADEALARSYDATITDEFVEPTVILTDGKPTAMVQDNDAVVFFNFRSDRARELTKAFVHDDEHFGMHLHTDDAKPLGFARERYLQNLYFATMTEYQEGLPVQVAYDPLDVQLPVAAVVSKAGLKQLHTAETEKYAHVTFFFNGGREEPFPNEERILIASPKVATYDLKPEMSAYEVTDSLLEKLEQDLYDFIIINFANFDMVGHTGRFEAAVKAAEAVDICVSKVVASVLGKGGVLLLTADHGNAEKMIDPVTKAPFTEHTTTPVQCILVSPEGSPYRSVKLRESGIMADVAPTLLQLLNLAKPSEMTQESLITE</sequence>
<comment type="cofactor">
    <cofactor evidence="9">
        <name>Mn(2+)</name>
        <dbReference type="ChEBI" id="CHEBI:29035"/>
    </cofactor>
    <text evidence="9">Binds 2 manganese ions per subunit.</text>
</comment>
<feature type="binding site" evidence="9 12">
    <location>
        <position position="129"/>
    </location>
    <ligand>
        <name>substrate</name>
    </ligand>
</feature>
<dbReference type="FunFam" id="3.40.1450.10:FF:000002">
    <property type="entry name" value="2,3-bisphosphoglycerate-independent phosphoglycerate mutase"/>
    <property type="match status" value="1"/>
</dbReference>
<dbReference type="InterPro" id="IPR017850">
    <property type="entry name" value="Alkaline_phosphatase_core_sf"/>
</dbReference>
<feature type="binding site" evidence="9 13">
    <location>
        <position position="421"/>
    </location>
    <ligand>
        <name>Mn(2+)</name>
        <dbReference type="ChEBI" id="CHEBI:29035"/>
        <label>1</label>
    </ligand>
</feature>
<dbReference type="CDD" id="cd16010">
    <property type="entry name" value="iPGM"/>
    <property type="match status" value="1"/>
</dbReference>
<keyword evidence="5 9" id="KW-0479">Metal-binding</keyword>
<name>A0A8T7M2E2_9CHLR</name>
<dbReference type="PANTHER" id="PTHR31637">
    <property type="entry name" value="2,3-BISPHOSPHOGLYCERATE-INDEPENDENT PHOSPHOGLYCERATE MUTASE"/>
    <property type="match status" value="1"/>
</dbReference>
<evidence type="ECO:0000259" key="15">
    <source>
        <dbReference type="Pfam" id="PF06415"/>
    </source>
</evidence>
<feature type="binding site" evidence="9 13">
    <location>
        <position position="68"/>
    </location>
    <ligand>
        <name>Mn(2+)</name>
        <dbReference type="ChEBI" id="CHEBI:29035"/>
        <label>2</label>
    </ligand>
</feature>
<evidence type="ECO:0000256" key="1">
    <source>
        <dbReference type="ARBA" id="ARBA00000370"/>
    </source>
</evidence>
<dbReference type="InterPro" id="IPR036646">
    <property type="entry name" value="PGAM_B_sf"/>
</dbReference>
<dbReference type="EMBL" id="CP128399">
    <property type="protein sequence ID" value="WJW67092.1"/>
    <property type="molecule type" value="Genomic_DNA"/>
</dbReference>
<dbReference type="GO" id="GO:0030145">
    <property type="term" value="F:manganese ion binding"/>
    <property type="evidence" value="ECO:0007669"/>
    <property type="project" value="UniProtKB-UniRule"/>
</dbReference>
<feature type="binding site" evidence="9 13">
    <location>
        <position position="425"/>
    </location>
    <ligand>
        <name>Mn(2+)</name>
        <dbReference type="ChEBI" id="CHEBI:29035"/>
        <label>1</label>
    </ligand>
</feature>
<protein>
    <recommendedName>
        <fullName evidence="9 10">2,3-bisphosphoglycerate-independent phosphoglycerate mutase</fullName>
        <shortName evidence="9">BPG-independent PGAM</shortName>
        <shortName evidence="9">Phosphoglyceromutase</shortName>
        <shortName evidence="9">iPGM</shortName>
        <ecNumber evidence="9 10">5.4.2.12</ecNumber>
    </recommendedName>
</protein>
<feature type="binding site" evidence="9 12">
    <location>
        <position position="192"/>
    </location>
    <ligand>
        <name>substrate</name>
    </ligand>
</feature>
<evidence type="ECO:0000256" key="10">
    <source>
        <dbReference type="NCBIfam" id="TIGR01307"/>
    </source>
</evidence>
<dbReference type="PIRSF" id="PIRSF001492">
    <property type="entry name" value="IPGAM"/>
    <property type="match status" value="1"/>
</dbReference>
<organism evidence="16 18">
    <name type="scientific">Candidatus Chlorohelix allophototropha</name>
    <dbReference type="NCBI Taxonomy" id="3003348"/>
    <lineage>
        <taxon>Bacteria</taxon>
        <taxon>Bacillati</taxon>
        <taxon>Chloroflexota</taxon>
        <taxon>Chloroflexia</taxon>
        <taxon>Candidatus Chloroheliales</taxon>
        <taxon>Candidatus Chloroheliaceae</taxon>
        <taxon>Candidatus Chlorohelix</taxon>
    </lineage>
</organism>
<feature type="domain" description="Metalloenzyme" evidence="14">
    <location>
        <begin position="11"/>
        <end position="523"/>
    </location>
</feature>
<dbReference type="Pfam" id="PF01676">
    <property type="entry name" value="Metalloenzyme"/>
    <property type="match status" value="1"/>
</dbReference>
<dbReference type="GO" id="GO:0006007">
    <property type="term" value="P:glucose catabolic process"/>
    <property type="evidence" value="ECO:0007669"/>
    <property type="project" value="InterPro"/>
</dbReference>
<dbReference type="NCBIfam" id="TIGR01307">
    <property type="entry name" value="pgm_bpd_ind"/>
    <property type="match status" value="1"/>
</dbReference>
<keyword evidence="19" id="KW-1185">Reference proteome</keyword>
<dbReference type="EMBL" id="JACATZ010000001">
    <property type="protein sequence ID" value="NWJ45216.1"/>
    <property type="molecule type" value="Genomic_DNA"/>
</dbReference>
<dbReference type="GO" id="GO:0006096">
    <property type="term" value="P:glycolytic process"/>
    <property type="evidence" value="ECO:0007669"/>
    <property type="project" value="UniProtKB-UniRule"/>
</dbReference>
<dbReference type="GO" id="GO:0004619">
    <property type="term" value="F:phosphoglycerate mutase activity"/>
    <property type="evidence" value="ECO:0007669"/>
    <property type="project" value="UniProtKB-UniRule"/>
</dbReference>
<comment type="similarity">
    <text evidence="4 9">Belongs to the BPG-independent phosphoglycerate mutase family.</text>
</comment>
<feature type="domain" description="BPG-independent PGAM N-terminal" evidence="15">
    <location>
        <begin position="88"/>
        <end position="318"/>
    </location>
</feature>
<feature type="binding site" evidence="9 12">
    <location>
        <position position="354"/>
    </location>
    <ligand>
        <name>substrate</name>
    </ligand>
</feature>
<evidence type="ECO:0000256" key="12">
    <source>
        <dbReference type="PIRSR" id="PIRSR001492-2"/>
    </source>
</evidence>
<comment type="function">
    <text evidence="2 9">Catalyzes the interconversion of 2-phosphoglycerate and 3-phosphoglycerate.</text>
</comment>
<feature type="binding site" evidence="9 13">
    <location>
        <position position="463"/>
    </location>
    <ligand>
        <name>Mn(2+)</name>
        <dbReference type="ChEBI" id="CHEBI:29035"/>
        <label>2</label>
    </ligand>
</feature>
<dbReference type="GO" id="GO:0005829">
    <property type="term" value="C:cytosol"/>
    <property type="evidence" value="ECO:0007669"/>
    <property type="project" value="TreeGrafter"/>
</dbReference>
<dbReference type="InterPro" id="IPR011258">
    <property type="entry name" value="BPG-indep_PGM_N"/>
</dbReference>
<dbReference type="AlphaFoldDB" id="A0A8T7M2E2"/>
<evidence type="ECO:0000256" key="3">
    <source>
        <dbReference type="ARBA" id="ARBA00004798"/>
    </source>
</evidence>
<dbReference type="Pfam" id="PF06415">
    <property type="entry name" value="iPGM_N"/>
    <property type="match status" value="1"/>
</dbReference>
<comment type="catalytic activity">
    <reaction evidence="1 9">
        <text>(2R)-2-phosphoglycerate = (2R)-3-phosphoglycerate</text>
        <dbReference type="Rhea" id="RHEA:15901"/>
        <dbReference type="ChEBI" id="CHEBI:58272"/>
        <dbReference type="ChEBI" id="CHEBI:58289"/>
        <dbReference type="EC" id="5.4.2.12"/>
    </reaction>
</comment>
<keyword evidence="7 9" id="KW-0464">Manganese</keyword>
<feature type="active site" description="Phosphoserine intermediate" evidence="9 11">
    <location>
        <position position="68"/>
    </location>
</feature>
<evidence type="ECO:0000256" key="5">
    <source>
        <dbReference type="ARBA" id="ARBA00022723"/>
    </source>
</evidence>
<dbReference type="InterPro" id="IPR006124">
    <property type="entry name" value="Metalloenzyme"/>
</dbReference>
<reference evidence="17" key="2">
    <citation type="journal article" date="2024" name="Nature">
        <title>Anoxygenic phototroph of the Chloroflexota uses a type I reaction centre.</title>
        <authorList>
            <person name="Tsuji J.M."/>
            <person name="Shaw N.A."/>
            <person name="Nagashima S."/>
            <person name="Venkiteswaran J.J."/>
            <person name="Schiff S.L."/>
            <person name="Watanabe T."/>
            <person name="Fukui M."/>
            <person name="Hanada S."/>
            <person name="Tank M."/>
            <person name="Neufeld J.D."/>
        </authorList>
    </citation>
    <scope>NUCLEOTIDE SEQUENCE</scope>
    <source>
        <strain evidence="17">L227-S17</strain>
    </source>
</reference>
<evidence type="ECO:0000256" key="6">
    <source>
        <dbReference type="ARBA" id="ARBA00023152"/>
    </source>
</evidence>
<feature type="binding site" evidence="9 13">
    <location>
        <position position="19"/>
    </location>
    <ligand>
        <name>Mn(2+)</name>
        <dbReference type="ChEBI" id="CHEBI:29035"/>
        <label>2</label>
    </ligand>
</feature>
<dbReference type="Gene3D" id="3.40.1450.10">
    <property type="entry name" value="BPG-independent phosphoglycerate mutase, domain B"/>
    <property type="match status" value="1"/>
</dbReference>
<dbReference type="EC" id="5.4.2.12" evidence="9 10"/>
<feature type="binding site" evidence="9 12">
    <location>
        <begin position="267"/>
        <end position="270"/>
    </location>
    <ligand>
        <name>substrate</name>
    </ligand>
</feature>
<evidence type="ECO:0000256" key="7">
    <source>
        <dbReference type="ARBA" id="ARBA00023211"/>
    </source>
</evidence>
<feature type="binding site" evidence="9 12">
    <location>
        <position position="198"/>
    </location>
    <ligand>
        <name>substrate</name>
    </ligand>
</feature>